<protein>
    <submittedName>
        <fullName evidence="1">Uncharacterized protein</fullName>
    </submittedName>
</protein>
<organism evidence="1 2">
    <name type="scientific">Rubripirellula lacrimiformis</name>
    <dbReference type="NCBI Taxonomy" id="1930273"/>
    <lineage>
        <taxon>Bacteria</taxon>
        <taxon>Pseudomonadati</taxon>
        <taxon>Planctomycetota</taxon>
        <taxon>Planctomycetia</taxon>
        <taxon>Pirellulales</taxon>
        <taxon>Pirellulaceae</taxon>
        <taxon>Rubripirellula</taxon>
    </lineage>
</organism>
<evidence type="ECO:0000313" key="1">
    <source>
        <dbReference type="EMBL" id="QDT04984.1"/>
    </source>
</evidence>
<dbReference type="PROSITE" id="PS51257">
    <property type="entry name" value="PROKAR_LIPOPROTEIN"/>
    <property type="match status" value="1"/>
</dbReference>
<dbReference type="AlphaFoldDB" id="A0A517NCW9"/>
<keyword evidence="2" id="KW-1185">Reference proteome</keyword>
<evidence type="ECO:0000313" key="2">
    <source>
        <dbReference type="Proteomes" id="UP000318538"/>
    </source>
</evidence>
<reference evidence="1 2" key="1">
    <citation type="submission" date="2019-02" db="EMBL/GenBank/DDBJ databases">
        <title>Deep-cultivation of Planctomycetes and their phenomic and genomic characterization uncovers novel biology.</title>
        <authorList>
            <person name="Wiegand S."/>
            <person name="Jogler M."/>
            <person name="Boedeker C."/>
            <person name="Pinto D."/>
            <person name="Vollmers J."/>
            <person name="Rivas-Marin E."/>
            <person name="Kohn T."/>
            <person name="Peeters S.H."/>
            <person name="Heuer A."/>
            <person name="Rast P."/>
            <person name="Oberbeckmann S."/>
            <person name="Bunk B."/>
            <person name="Jeske O."/>
            <person name="Meyerdierks A."/>
            <person name="Storesund J.E."/>
            <person name="Kallscheuer N."/>
            <person name="Luecker S."/>
            <person name="Lage O.M."/>
            <person name="Pohl T."/>
            <person name="Merkel B.J."/>
            <person name="Hornburger P."/>
            <person name="Mueller R.-W."/>
            <person name="Bruemmer F."/>
            <person name="Labrenz M."/>
            <person name="Spormann A.M."/>
            <person name="Op den Camp H."/>
            <person name="Overmann J."/>
            <person name="Amann R."/>
            <person name="Jetten M.S.M."/>
            <person name="Mascher T."/>
            <person name="Medema M.H."/>
            <person name="Devos D.P."/>
            <person name="Kaster A.-K."/>
            <person name="Ovreas L."/>
            <person name="Rohde M."/>
            <person name="Galperin M.Y."/>
            <person name="Jogler C."/>
        </authorList>
    </citation>
    <scope>NUCLEOTIDE SEQUENCE [LARGE SCALE GENOMIC DNA]</scope>
    <source>
        <strain evidence="1 2">K22_7</strain>
    </source>
</reference>
<sequence>MIAPDHRLASGVWFHQTILFGCRCRRRLHDRSSGPMGRSAYDDTPPLRSLHHDVPSRWSSPSGSQRFGCAGYLSYRHDLGALRCAARCSPPIPRRASPAGLKSRPSVWWPKANHDRSDRSAIDVGFPDSRATQFAQKFLRRGDRISPAPSTASGSVARCDAGQESQLGGRHDGCGGVLETRCTRDTG</sequence>
<name>A0A517NCW9_9BACT</name>
<dbReference type="Proteomes" id="UP000318538">
    <property type="component" value="Chromosome"/>
</dbReference>
<accession>A0A517NCW9</accession>
<gene>
    <name evidence="1" type="ORF">K227x_33820</name>
</gene>
<dbReference type="EMBL" id="CP036525">
    <property type="protein sequence ID" value="QDT04984.1"/>
    <property type="molecule type" value="Genomic_DNA"/>
</dbReference>
<proteinExistence type="predicted"/>
<dbReference type="KEGG" id="rlc:K227x_33820"/>